<dbReference type="SUPFAM" id="SSF88659">
    <property type="entry name" value="Sigma3 and sigma4 domains of RNA polymerase sigma factors"/>
    <property type="match status" value="2"/>
</dbReference>
<evidence type="ECO:0000256" key="2">
    <source>
        <dbReference type="ARBA" id="ARBA00023082"/>
    </source>
</evidence>
<dbReference type="InterPro" id="IPR007627">
    <property type="entry name" value="RNA_pol_sigma70_r2"/>
</dbReference>
<dbReference type="PANTHER" id="PTHR30385:SF4">
    <property type="entry name" value="RNA POLYMERASE SIGMA-E FACTOR"/>
    <property type="match status" value="1"/>
</dbReference>
<name>A0ABT4RCN9_9ACTN</name>
<gene>
    <name evidence="9" type="ORF">OJ962_02225</name>
</gene>
<comment type="caution">
    <text evidence="9">The sequence shown here is derived from an EMBL/GenBank/DDBJ whole genome shotgun (WGS) entry which is preliminary data.</text>
</comment>
<dbReference type="Proteomes" id="UP001147700">
    <property type="component" value="Unassembled WGS sequence"/>
</dbReference>
<dbReference type="SUPFAM" id="SSF88946">
    <property type="entry name" value="Sigma2 domain of RNA polymerase sigma factors"/>
    <property type="match status" value="1"/>
</dbReference>
<sequence length="254" mass="28260">MAPTAVSGPERVRARDEVAALFERYRAEGDPYAQEQLVERFLPLARHLARKYISGNEREDVEQVAALGLLKAIDRFDPGRGLAFTSFAVPTILGEVKRYFRDLGWTVRVPRSVQELVPRVEKGTEELTAKLGRTPTADEVAERCGVSVEDVLEARGSASAHRADSLDRPVAEEGEASRGDLMGDVDPGFAHVEQAVDVRRMLASLPEREQKIVRLRFEGDLTQREIAEHVGLSQMHVSRLLRDALTLLAEQAPR</sequence>
<dbReference type="InterPro" id="IPR014284">
    <property type="entry name" value="RNA_pol_sigma-70_dom"/>
</dbReference>
<evidence type="ECO:0000259" key="7">
    <source>
        <dbReference type="Pfam" id="PF04542"/>
    </source>
</evidence>
<evidence type="ECO:0000313" key="10">
    <source>
        <dbReference type="Proteomes" id="UP001147700"/>
    </source>
</evidence>
<dbReference type="InterPro" id="IPR000943">
    <property type="entry name" value="RNA_pol_sigma70"/>
</dbReference>
<keyword evidence="1" id="KW-0805">Transcription regulation</keyword>
<dbReference type="InterPro" id="IPR013324">
    <property type="entry name" value="RNA_pol_sigma_r3/r4-like"/>
</dbReference>
<proteinExistence type="predicted"/>
<dbReference type="EMBL" id="JAPCID010000002">
    <property type="protein sequence ID" value="MDA0136297.1"/>
    <property type="molecule type" value="Genomic_DNA"/>
</dbReference>
<feature type="domain" description="RNA polymerase sigma-70 region 3" evidence="6">
    <location>
        <begin position="115"/>
        <end position="184"/>
    </location>
</feature>
<keyword evidence="3" id="KW-0238">DNA-binding</keyword>
<evidence type="ECO:0000256" key="4">
    <source>
        <dbReference type="ARBA" id="ARBA00023163"/>
    </source>
</evidence>
<dbReference type="InterPro" id="IPR013325">
    <property type="entry name" value="RNA_pol_sigma_r2"/>
</dbReference>
<evidence type="ECO:0000313" key="9">
    <source>
        <dbReference type="EMBL" id="MDA0136297.1"/>
    </source>
</evidence>
<keyword evidence="10" id="KW-1185">Reference proteome</keyword>
<feature type="domain" description="RNA polymerase sigma-70 region 4" evidence="8">
    <location>
        <begin position="202"/>
        <end position="248"/>
    </location>
</feature>
<dbReference type="Pfam" id="PF04539">
    <property type="entry name" value="Sigma70_r3"/>
    <property type="match status" value="1"/>
</dbReference>
<evidence type="ECO:0000259" key="6">
    <source>
        <dbReference type="Pfam" id="PF04539"/>
    </source>
</evidence>
<dbReference type="Gene3D" id="1.20.120.1810">
    <property type="match status" value="1"/>
</dbReference>
<evidence type="ECO:0000256" key="1">
    <source>
        <dbReference type="ARBA" id="ARBA00023015"/>
    </source>
</evidence>
<dbReference type="Pfam" id="PF04545">
    <property type="entry name" value="Sigma70_r4"/>
    <property type="match status" value="1"/>
</dbReference>
<keyword evidence="4" id="KW-0804">Transcription</keyword>
<feature type="region of interest" description="Disordered" evidence="5">
    <location>
        <begin position="158"/>
        <end position="184"/>
    </location>
</feature>
<dbReference type="NCBIfam" id="TIGR02980">
    <property type="entry name" value="SigBFG"/>
    <property type="match status" value="1"/>
</dbReference>
<dbReference type="Pfam" id="PF04542">
    <property type="entry name" value="Sigma70_r2"/>
    <property type="match status" value="1"/>
</dbReference>
<evidence type="ECO:0000259" key="8">
    <source>
        <dbReference type="Pfam" id="PF04545"/>
    </source>
</evidence>
<dbReference type="PANTHER" id="PTHR30385">
    <property type="entry name" value="SIGMA FACTOR F FLAGELLAR"/>
    <property type="match status" value="1"/>
</dbReference>
<evidence type="ECO:0000256" key="3">
    <source>
        <dbReference type="ARBA" id="ARBA00023125"/>
    </source>
</evidence>
<dbReference type="CDD" id="cd06171">
    <property type="entry name" value="Sigma70_r4"/>
    <property type="match status" value="1"/>
</dbReference>
<dbReference type="InterPro" id="IPR007630">
    <property type="entry name" value="RNA_pol_sigma70_r4"/>
</dbReference>
<dbReference type="PRINTS" id="PR00046">
    <property type="entry name" value="SIGMA70FCT"/>
</dbReference>
<feature type="domain" description="RNA polymerase sigma-70 region 2" evidence="7">
    <location>
        <begin position="37"/>
        <end position="106"/>
    </location>
</feature>
<dbReference type="NCBIfam" id="TIGR02937">
    <property type="entry name" value="sigma70-ECF"/>
    <property type="match status" value="1"/>
</dbReference>
<dbReference type="InterPro" id="IPR007624">
    <property type="entry name" value="RNA_pol_sigma70_r3"/>
</dbReference>
<dbReference type="InterPro" id="IPR036388">
    <property type="entry name" value="WH-like_DNA-bd_sf"/>
</dbReference>
<dbReference type="Gene3D" id="1.10.10.10">
    <property type="entry name" value="Winged helix-like DNA-binding domain superfamily/Winged helix DNA-binding domain"/>
    <property type="match status" value="2"/>
</dbReference>
<dbReference type="InterPro" id="IPR014322">
    <property type="entry name" value="RNA_pol_sigma-B/F/G"/>
</dbReference>
<dbReference type="RefSeq" id="WP_202953228.1">
    <property type="nucleotide sequence ID" value="NZ_JAPCID010000002.1"/>
</dbReference>
<accession>A0ABT4RCN9</accession>
<keyword evidence="2" id="KW-0731">Sigma factor</keyword>
<organism evidence="9 10">
    <name type="scientific">Solirubrobacter deserti</name>
    <dbReference type="NCBI Taxonomy" id="2282478"/>
    <lineage>
        <taxon>Bacteria</taxon>
        <taxon>Bacillati</taxon>
        <taxon>Actinomycetota</taxon>
        <taxon>Thermoleophilia</taxon>
        <taxon>Solirubrobacterales</taxon>
        <taxon>Solirubrobacteraceae</taxon>
        <taxon>Solirubrobacter</taxon>
    </lineage>
</organism>
<reference evidence="9" key="1">
    <citation type="submission" date="2022-10" db="EMBL/GenBank/DDBJ databases">
        <title>The WGS of Solirubrobacter sp. CPCC 204708.</title>
        <authorList>
            <person name="Jiang Z."/>
        </authorList>
    </citation>
    <scope>NUCLEOTIDE SEQUENCE</scope>
    <source>
        <strain evidence="9">CPCC 204708</strain>
    </source>
</reference>
<evidence type="ECO:0000256" key="5">
    <source>
        <dbReference type="SAM" id="MobiDB-lite"/>
    </source>
</evidence>
<protein>
    <submittedName>
        <fullName evidence="9">SigB/SigF/SigG family RNA polymerase sigma factor</fullName>
    </submittedName>
</protein>
<feature type="compositionally biased region" description="Basic and acidic residues" evidence="5">
    <location>
        <begin position="161"/>
        <end position="178"/>
    </location>
</feature>